<accession>S0ESQ2</accession>
<evidence type="ECO:0000313" key="2">
    <source>
        <dbReference type="EMBL" id="CCW34361.1"/>
    </source>
</evidence>
<dbReference type="AlphaFoldDB" id="S0ESQ2"/>
<dbReference type="PATRIC" id="fig|1303518.3.peg.537"/>
<dbReference type="RefSeq" id="WP_016481923.1">
    <property type="nucleotide sequence ID" value="NC_021487.1"/>
</dbReference>
<evidence type="ECO:0000313" key="3">
    <source>
        <dbReference type="Proteomes" id="UP000014227"/>
    </source>
</evidence>
<feature type="transmembrane region" description="Helical" evidence="1">
    <location>
        <begin position="12"/>
        <end position="36"/>
    </location>
</feature>
<gene>
    <name evidence="2" type="ORF">CCALI_00528</name>
</gene>
<sequence>MDMTTHIEVLGWLHIALHSFSLLVGGAILLLVLFLGHTISEWAHLTPLLVYIPGLLIGLFLCTIAVPGMILGYGLLQKTCWSRKLGLILSPMLLAYFPLGTLLGVYTFAILTTEKAKIILCH</sequence>
<dbReference type="InParanoid" id="S0ESQ2"/>
<keyword evidence="1" id="KW-0812">Transmembrane</keyword>
<dbReference type="HOGENOM" id="CLU_141051_0_0_0"/>
<feature type="transmembrane region" description="Helical" evidence="1">
    <location>
        <begin position="88"/>
        <end position="111"/>
    </location>
</feature>
<reference evidence="3" key="1">
    <citation type="submission" date="2013-03" db="EMBL/GenBank/DDBJ databases">
        <title>Genome sequence of Chthonomonas calidirosea, the first sequenced genome from the Armatimonadetes phylum (formally candidate division OP10).</title>
        <authorList>
            <person name="Lee K.C.Y."/>
            <person name="Morgan X.C."/>
            <person name="Dunfield P.F."/>
            <person name="Tamas I."/>
            <person name="Houghton K.M."/>
            <person name="Vyssotski M."/>
            <person name="Ryan J.L.J."/>
            <person name="Lagutin K."/>
            <person name="McDonald I.R."/>
            <person name="Stott M.B."/>
        </authorList>
    </citation>
    <scope>NUCLEOTIDE SEQUENCE [LARGE SCALE GENOMIC DNA]</scope>
    <source>
        <strain evidence="3">DSM 23976 / ICMP 18418 / T49</strain>
    </source>
</reference>
<name>S0ESQ2_CHTCT</name>
<dbReference type="EMBL" id="HF951689">
    <property type="protein sequence ID" value="CCW34361.1"/>
    <property type="molecule type" value="Genomic_DNA"/>
</dbReference>
<organism evidence="2 3">
    <name type="scientific">Chthonomonas calidirosea (strain DSM 23976 / ICMP 18418 / T49)</name>
    <dbReference type="NCBI Taxonomy" id="1303518"/>
    <lineage>
        <taxon>Bacteria</taxon>
        <taxon>Bacillati</taxon>
        <taxon>Armatimonadota</taxon>
        <taxon>Chthonomonadia</taxon>
        <taxon>Chthonomonadales</taxon>
        <taxon>Chthonomonadaceae</taxon>
        <taxon>Chthonomonas</taxon>
    </lineage>
</organism>
<evidence type="ECO:0000256" key="1">
    <source>
        <dbReference type="SAM" id="Phobius"/>
    </source>
</evidence>
<protein>
    <submittedName>
        <fullName evidence="2">Uncharacterized protein</fullName>
    </submittedName>
</protein>
<proteinExistence type="predicted"/>
<keyword evidence="3" id="KW-1185">Reference proteome</keyword>
<dbReference type="STRING" id="454171.CP488_00625"/>
<dbReference type="KEGG" id="ccz:CCALI_00528"/>
<dbReference type="Proteomes" id="UP000014227">
    <property type="component" value="Chromosome I"/>
</dbReference>
<keyword evidence="1" id="KW-0472">Membrane</keyword>
<feature type="transmembrane region" description="Helical" evidence="1">
    <location>
        <begin position="48"/>
        <end position="76"/>
    </location>
</feature>
<keyword evidence="1" id="KW-1133">Transmembrane helix</keyword>